<dbReference type="KEGG" id="ddf:DEFDS_1229"/>
<sequence length="219" mass="24685">MFNNMIIKNIIVIPTIKEYEKLFDYELINYKNIFSYAMNNDLLVVVTGIGKVNIAIAMTYLLSQNIFFENLILAGIAGAYRESGLNIGDVVTVRNDFFVDEALFLGKSIKMSNEIEFPVCLENKTTFLINEHLKVVDANTISLISGDDNLSKLYHEKTGASIESMEGASFGLVCEKFSVTSYQIRGISNFCGKREKQKWDPGKALKNLKNTLYSLFIIN</sequence>
<reference evidence="2 3" key="1">
    <citation type="journal article" date="2010" name="DNA Res.">
        <title>Bacterial lifestyle in a deep-sea hydrothermal vent chimney revealed by the genome sequence of the thermophilic bacterium Deferribacter desulfuricans SSM1.</title>
        <authorList>
            <person name="Takaki Y."/>
            <person name="Shimamura S."/>
            <person name="Nakagawa S."/>
            <person name="Fukuhara Y."/>
            <person name="Horikawa H."/>
            <person name="Ankai A."/>
            <person name="Harada T."/>
            <person name="Hosoyama A."/>
            <person name="Oguchi A."/>
            <person name="Fukui S."/>
            <person name="Fujita N."/>
            <person name="Takami H."/>
            <person name="Takai K."/>
        </authorList>
    </citation>
    <scope>NUCLEOTIDE SEQUENCE [LARGE SCALE GENOMIC DNA]</scope>
    <source>
        <strain evidence="3">DSM 14783 / JCM 11476 / NBRC 101012 / SSM1</strain>
    </source>
</reference>
<dbReference type="EMBL" id="AP011529">
    <property type="protein sequence ID" value="BAI80697.1"/>
    <property type="molecule type" value="Genomic_DNA"/>
</dbReference>
<evidence type="ECO:0000259" key="1">
    <source>
        <dbReference type="Pfam" id="PF01048"/>
    </source>
</evidence>
<dbReference type="AlphaFoldDB" id="D3PDM4"/>
<dbReference type="InterPro" id="IPR035994">
    <property type="entry name" value="Nucleoside_phosphorylase_sf"/>
</dbReference>
<dbReference type="GO" id="GO:0009116">
    <property type="term" value="P:nucleoside metabolic process"/>
    <property type="evidence" value="ECO:0007669"/>
    <property type="project" value="InterPro"/>
</dbReference>
<dbReference type="Gene3D" id="3.40.50.1580">
    <property type="entry name" value="Nucleoside phosphorylase domain"/>
    <property type="match status" value="1"/>
</dbReference>
<dbReference type="SUPFAM" id="SSF53167">
    <property type="entry name" value="Purine and uridine phosphorylases"/>
    <property type="match status" value="1"/>
</dbReference>
<evidence type="ECO:0000313" key="2">
    <source>
        <dbReference type="EMBL" id="BAI80697.1"/>
    </source>
</evidence>
<organism evidence="2 3">
    <name type="scientific">Deferribacter desulfuricans (strain DSM 14783 / JCM 11476 / NBRC 101012 / SSM1)</name>
    <dbReference type="NCBI Taxonomy" id="639282"/>
    <lineage>
        <taxon>Bacteria</taxon>
        <taxon>Pseudomonadati</taxon>
        <taxon>Deferribacterota</taxon>
        <taxon>Deferribacteres</taxon>
        <taxon>Deferribacterales</taxon>
        <taxon>Deferribacteraceae</taxon>
        <taxon>Deferribacter</taxon>
    </lineage>
</organism>
<proteinExistence type="predicted"/>
<dbReference type="HOGENOM" id="CLU_031248_3_1_0"/>
<dbReference type="eggNOG" id="COG0775">
    <property type="taxonomic scope" value="Bacteria"/>
</dbReference>
<protein>
    <recommendedName>
        <fullName evidence="1">Nucleoside phosphorylase domain-containing protein</fullName>
    </recommendedName>
</protein>
<dbReference type="PANTHER" id="PTHR46832">
    <property type="entry name" value="5'-METHYLTHIOADENOSINE/S-ADENOSYLHOMOCYSTEINE NUCLEOSIDASE"/>
    <property type="match status" value="1"/>
</dbReference>
<dbReference type="GO" id="GO:0008782">
    <property type="term" value="F:adenosylhomocysteine nucleosidase activity"/>
    <property type="evidence" value="ECO:0007669"/>
    <property type="project" value="TreeGrafter"/>
</dbReference>
<dbReference type="GO" id="GO:0008930">
    <property type="term" value="F:methylthioadenosine nucleosidase activity"/>
    <property type="evidence" value="ECO:0007669"/>
    <property type="project" value="TreeGrafter"/>
</dbReference>
<dbReference type="Pfam" id="PF01048">
    <property type="entry name" value="PNP_UDP_1"/>
    <property type="match status" value="1"/>
</dbReference>
<accession>D3PDM4</accession>
<dbReference type="GO" id="GO:0019284">
    <property type="term" value="P:L-methionine salvage from S-adenosylmethionine"/>
    <property type="evidence" value="ECO:0007669"/>
    <property type="project" value="TreeGrafter"/>
</dbReference>
<name>D3PDM4_DEFDS</name>
<dbReference type="RefSeq" id="WP_013007944.1">
    <property type="nucleotide sequence ID" value="NC_013939.1"/>
</dbReference>
<dbReference type="InterPro" id="IPR000845">
    <property type="entry name" value="Nucleoside_phosphorylase_d"/>
</dbReference>
<dbReference type="OrthoDB" id="9792591at2"/>
<gene>
    <name evidence="2" type="ordered locus">DEFDS_1229</name>
</gene>
<dbReference type="GO" id="GO:0005829">
    <property type="term" value="C:cytosol"/>
    <property type="evidence" value="ECO:0007669"/>
    <property type="project" value="TreeGrafter"/>
</dbReference>
<evidence type="ECO:0000313" key="3">
    <source>
        <dbReference type="Proteomes" id="UP000001520"/>
    </source>
</evidence>
<feature type="domain" description="Nucleoside phosphorylase" evidence="1">
    <location>
        <begin position="39"/>
        <end position="200"/>
    </location>
</feature>
<keyword evidence="3" id="KW-1185">Reference proteome</keyword>
<dbReference type="PANTHER" id="PTHR46832:SF2">
    <property type="entry name" value="FUTALOSINE HYDROLASE"/>
    <property type="match status" value="1"/>
</dbReference>
<dbReference type="STRING" id="639282.DEFDS_1229"/>
<dbReference type="Proteomes" id="UP000001520">
    <property type="component" value="Chromosome"/>
</dbReference>